<dbReference type="AlphaFoldDB" id="A0A840G798"/>
<organism evidence="1 2">
    <name type="scientific">Rhodocyclus tenuis</name>
    <name type="common">Rhodospirillum tenue</name>
    <dbReference type="NCBI Taxonomy" id="1066"/>
    <lineage>
        <taxon>Bacteria</taxon>
        <taxon>Pseudomonadati</taxon>
        <taxon>Pseudomonadota</taxon>
        <taxon>Betaproteobacteria</taxon>
        <taxon>Rhodocyclales</taxon>
        <taxon>Rhodocyclaceae</taxon>
        <taxon>Rhodocyclus</taxon>
    </lineage>
</organism>
<evidence type="ECO:0000313" key="2">
    <source>
        <dbReference type="Proteomes" id="UP000587070"/>
    </source>
</evidence>
<reference evidence="1 2" key="1">
    <citation type="submission" date="2020-08" db="EMBL/GenBank/DDBJ databases">
        <title>Genome sequencing of Purple Non-Sulfur Bacteria from various extreme environments.</title>
        <authorList>
            <person name="Mayer M."/>
        </authorList>
    </citation>
    <scope>NUCLEOTIDE SEQUENCE [LARGE SCALE GENOMIC DNA]</scope>
    <source>
        <strain evidence="1 2">2761</strain>
    </source>
</reference>
<sequence length="38" mass="4394">MKPFAAIARLRLALLLWYALPGHYPTIRRAWASARREG</sequence>
<name>A0A840G798_RHOTE</name>
<dbReference type="EMBL" id="JACIGE010000005">
    <property type="protein sequence ID" value="MBB4247281.1"/>
    <property type="molecule type" value="Genomic_DNA"/>
</dbReference>
<gene>
    <name evidence="1" type="ORF">GGD90_001652</name>
</gene>
<comment type="caution">
    <text evidence="1">The sequence shown here is derived from an EMBL/GenBank/DDBJ whole genome shotgun (WGS) entry which is preliminary data.</text>
</comment>
<proteinExistence type="predicted"/>
<protein>
    <submittedName>
        <fullName evidence="1">Uncharacterized protein</fullName>
    </submittedName>
</protein>
<dbReference type="Proteomes" id="UP000587070">
    <property type="component" value="Unassembled WGS sequence"/>
</dbReference>
<evidence type="ECO:0000313" key="1">
    <source>
        <dbReference type="EMBL" id="MBB4247281.1"/>
    </source>
</evidence>
<accession>A0A840G798</accession>
<keyword evidence="2" id="KW-1185">Reference proteome</keyword>